<reference evidence="3" key="1">
    <citation type="journal article" date="2019" name="Int. J. Syst. Evol. Microbiol.">
        <title>The Global Catalogue of Microorganisms (GCM) 10K type strain sequencing project: providing services to taxonomists for standard genome sequencing and annotation.</title>
        <authorList>
            <consortium name="The Broad Institute Genomics Platform"/>
            <consortium name="The Broad Institute Genome Sequencing Center for Infectious Disease"/>
            <person name="Wu L."/>
            <person name="Ma J."/>
        </authorList>
    </citation>
    <scope>NUCLEOTIDE SEQUENCE [LARGE SCALE GENOMIC DNA]</scope>
    <source>
        <strain evidence="3">JCM 17452</strain>
    </source>
</reference>
<feature type="transmembrane region" description="Helical" evidence="1">
    <location>
        <begin position="6"/>
        <end position="22"/>
    </location>
</feature>
<gene>
    <name evidence="2" type="ORF">GCM10022257_16610</name>
</gene>
<dbReference type="Proteomes" id="UP001500027">
    <property type="component" value="Unassembled WGS sequence"/>
</dbReference>
<evidence type="ECO:0000256" key="1">
    <source>
        <dbReference type="SAM" id="Phobius"/>
    </source>
</evidence>
<sequence>MRKWVFLIFIFIVGVSIYQYVYQDHRNIKLEKAKYILTATEISNSSLKNLSTSEEKFLNNTLEILGYITELSEYNLTIEDLVFCSFEGSLETKIQINSKLKIKGRVIGYDDLLEQVRLDQCPIIINN</sequence>
<organism evidence="2 3">
    <name type="scientific">Hyunsoonleella aestuarii</name>
    <dbReference type="NCBI Taxonomy" id="912802"/>
    <lineage>
        <taxon>Bacteria</taxon>
        <taxon>Pseudomonadati</taxon>
        <taxon>Bacteroidota</taxon>
        <taxon>Flavobacteriia</taxon>
        <taxon>Flavobacteriales</taxon>
        <taxon>Flavobacteriaceae</taxon>
    </lineage>
</organism>
<evidence type="ECO:0000313" key="2">
    <source>
        <dbReference type="EMBL" id="GAA4269560.1"/>
    </source>
</evidence>
<evidence type="ECO:0008006" key="4">
    <source>
        <dbReference type="Google" id="ProtNLM"/>
    </source>
</evidence>
<evidence type="ECO:0000313" key="3">
    <source>
        <dbReference type="Proteomes" id="UP001500027"/>
    </source>
</evidence>
<name>A0ABP8EBS6_9FLAO</name>
<accession>A0ABP8EBS6</accession>
<protein>
    <recommendedName>
        <fullName evidence="4">tRNA_anti-like</fullName>
    </recommendedName>
</protein>
<keyword evidence="1" id="KW-0472">Membrane</keyword>
<keyword evidence="1" id="KW-1133">Transmembrane helix</keyword>
<keyword evidence="3" id="KW-1185">Reference proteome</keyword>
<proteinExistence type="predicted"/>
<comment type="caution">
    <text evidence="2">The sequence shown here is derived from an EMBL/GenBank/DDBJ whole genome shotgun (WGS) entry which is preliminary data.</text>
</comment>
<keyword evidence="1" id="KW-0812">Transmembrane</keyword>
<dbReference type="EMBL" id="BAABAV010000001">
    <property type="protein sequence ID" value="GAA4269560.1"/>
    <property type="molecule type" value="Genomic_DNA"/>
</dbReference>
<dbReference type="RefSeq" id="WP_139000540.1">
    <property type="nucleotide sequence ID" value="NZ_BAABAV010000001.1"/>
</dbReference>